<name>A0ACB9F275_CICIN</name>
<reference evidence="2" key="1">
    <citation type="journal article" date="2022" name="Mol. Ecol. Resour.">
        <title>The genomes of chicory, endive, great burdock and yacon provide insights into Asteraceae palaeo-polyploidization history and plant inulin production.</title>
        <authorList>
            <person name="Fan W."/>
            <person name="Wang S."/>
            <person name="Wang H."/>
            <person name="Wang A."/>
            <person name="Jiang F."/>
            <person name="Liu H."/>
            <person name="Zhao H."/>
            <person name="Xu D."/>
            <person name="Zhang Y."/>
        </authorList>
    </citation>
    <scope>NUCLEOTIDE SEQUENCE [LARGE SCALE GENOMIC DNA]</scope>
    <source>
        <strain evidence="2">cv. Punajuju</strain>
    </source>
</reference>
<keyword evidence="2" id="KW-1185">Reference proteome</keyword>
<sequence length="76" mass="8618">MNSENAYQTHSDKLCARLKTFISILFKFMTSEHQLQHQQMPVGLFLFHKTIPSSTISTPLISNSTISTPLKASKKH</sequence>
<evidence type="ECO:0000313" key="1">
    <source>
        <dbReference type="EMBL" id="KAI3764883.1"/>
    </source>
</evidence>
<evidence type="ECO:0000313" key="2">
    <source>
        <dbReference type="Proteomes" id="UP001055811"/>
    </source>
</evidence>
<gene>
    <name evidence="1" type="ORF">L2E82_14900</name>
</gene>
<dbReference type="EMBL" id="CM042011">
    <property type="protein sequence ID" value="KAI3764883.1"/>
    <property type="molecule type" value="Genomic_DNA"/>
</dbReference>
<reference evidence="1 2" key="2">
    <citation type="journal article" date="2022" name="Mol. Ecol. Resour.">
        <title>The genomes of chicory, endive, great burdock and yacon provide insights into Asteraceae paleo-polyploidization history and plant inulin production.</title>
        <authorList>
            <person name="Fan W."/>
            <person name="Wang S."/>
            <person name="Wang H."/>
            <person name="Wang A."/>
            <person name="Jiang F."/>
            <person name="Liu H."/>
            <person name="Zhao H."/>
            <person name="Xu D."/>
            <person name="Zhang Y."/>
        </authorList>
    </citation>
    <scope>NUCLEOTIDE SEQUENCE [LARGE SCALE GENOMIC DNA]</scope>
    <source>
        <strain evidence="2">cv. Punajuju</strain>
        <tissue evidence="1">Leaves</tissue>
    </source>
</reference>
<dbReference type="Proteomes" id="UP001055811">
    <property type="component" value="Linkage Group LG03"/>
</dbReference>
<organism evidence="1 2">
    <name type="scientific">Cichorium intybus</name>
    <name type="common">Chicory</name>
    <dbReference type="NCBI Taxonomy" id="13427"/>
    <lineage>
        <taxon>Eukaryota</taxon>
        <taxon>Viridiplantae</taxon>
        <taxon>Streptophyta</taxon>
        <taxon>Embryophyta</taxon>
        <taxon>Tracheophyta</taxon>
        <taxon>Spermatophyta</taxon>
        <taxon>Magnoliopsida</taxon>
        <taxon>eudicotyledons</taxon>
        <taxon>Gunneridae</taxon>
        <taxon>Pentapetalae</taxon>
        <taxon>asterids</taxon>
        <taxon>campanulids</taxon>
        <taxon>Asterales</taxon>
        <taxon>Asteraceae</taxon>
        <taxon>Cichorioideae</taxon>
        <taxon>Cichorieae</taxon>
        <taxon>Cichoriinae</taxon>
        <taxon>Cichorium</taxon>
    </lineage>
</organism>
<accession>A0ACB9F275</accession>
<protein>
    <submittedName>
        <fullName evidence="1">Uncharacterized protein</fullName>
    </submittedName>
</protein>
<proteinExistence type="predicted"/>
<comment type="caution">
    <text evidence="1">The sequence shown here is derived from an EMBL/GenBank/DDBJ whole genome shotgun (WGS) entry which is preliminary data.</text>
</comment>